<sequence>MPGGAIVTQEDWAEVYASYVKQGPVRVRNDARLYGAIGANGDWVIDPKYADLSSFTDGYALARKPGSDDGLIVADDGTEHAVRRAVFRNRGEITDGILTYRQRVSDRRGPRYGLWDVDASKTISEPVFTDVTEFSGGFAAAEMPGSKPSEQVWGIIDRAGNWVIDPAYASYREPERLASGLYLLTEREDSESSYTLAAPETGEVIATGLSARPQEMKHGRILVQPASGGARLINRAGETLFETTSPLEDITPMGDLAVLTFGSRRGAVDAQGNWRLQPRFDQIKFTLPQQVARAYDGNETIFVKADGSILDLDAERTFPISGMNRYARILEDERATALIDPKGQELARIEGLYKLTYETGSEGLVPYRDAEAHKEGFLDAQGKKVIGPFFDVLGPMTEGRAFFLRSDVSGRLFGFIDREGALAIPANYSAVNSFSEGHSLVVDQDGELFFINKQGEMTIHFGTHCGQIVVENAQGERTWPDEQPACEDAAEDGASQDSPAQEGGEQ</sequence>
<dbReference type="PANTHER" id="PTHR37841">
    <property type="entry name" value="GLR2918 PROTEIN"/>
    <property type="match status" value="1"/>
</dbReference>
<dbReference type="PANTHER" id="PTHR37841:SF1">
    <property type="entry name" value="DUF3298 DOMAIN-CONTAINING PROTEIN"/>
    <property type="match status" value="1"/>
</dbReference>
<name>A0A934V181_9PROT</name>
<dbReference type="AlphaFoldDB" id="A0A934V181"/>
<gene>
    <name evidence="2" type="ORF">CKO21_17955</name>
</gene>
<evidence type="ECO:0000313" key="3">
    <source>
        <dbReference type="Proteomes" id="UP000778970"/>
    </source>
</evidence>
<evidence type="ECO:0000256" key="1">
    <source>
        <dbReference type="SAM" id="MobiDB-lite"/>
    </source>
</evidence>
<proteinExistence type="predicted"/>
<keyword evidence="3" id="KW-1185">Reference proteome</keyword>
<evidence type="ECO:0000313" key="2">
    <source>
        <dbReference type="EMBL" id="MBK1699132.1"/>
    </source>
</evidence>
<dbReference type="EMBL" id="NRRE01000034">
    <property type="protein sequence ID" value="MBK1699132.1"/>
    <property type="molecule type" value="Genomic_DNA"/>
</dbReference>
<evidence type="ECO:0008006" key="4">
    <source>
        <dbReference type="Google" id="ProtNLM"/>
    </source>
</evidence>
<feature type="region of interest" description="Disordered" evidence="1">
    <location>
        <begin position="477"/>
        <end position="506"/>
    </location>
</feature>
<dbReference type="InterPro" id="IPR032774">
    <property type="entry name" value="WG_beta_rep"/>
</dbReference>
<dbReference type="Proteomes" id="UP000778970">
    <property type="component" value="Unassembled WGS sequence"/>
</dbReference>
<organism evidence="2 3">
    <name type="scientific">Rhodovibrio salinarum</name>
    <dbReference type="NCBI Taxonomy" id="1087"/>
    <lineage>
        <taxon>Bacteria</taxon>
        <taxon>Pseudomonadati</taxon>
        <taxon>Pseudomonadota</taxon>
        <taxon>Alphaproteobacteria</taxon>
        <taxon>Rhodospirillales</taxon>
        <taxon>Rhodovibrionaceae</taxon>
        <taxon>Rhodovibrio</taxon>
    </lineage>
</organism>
<dbReference type="Pfam" id="PF14903">
    <property type="entry name" value="WG_beta_rep"/>
    <property type="match status" value="6"/>
</dbReference>
<protein>
    <recommendedName>
        <fullName evidence="4">WG containing repeat-containing protein</fullName>
    </recommendedName>
</protein>
<comment type="caution">
    <text evidence="2">The sequence shown here is derived from an EMBL/GenBank/DDBJ whole genome shotgun (WGS) entry which is preliminary data.</text>
</comment>
<reference evidence="2" key="2">
    <citation type="journal article" date="2020" name="Microorganisms">
        <title>Osmotic Adaptation and Compatible Solute Biosynthesis of Phototrophic Bacteria as Revealed from Genome Analyses.</title>
        <authorList>
            <person name="Imhoff J.F."/>
            <person name="Rahn T."/>
            <person name="Kunzel S."/>
            <person name="Keller A."/>
            <person name="Neulinger S.C."/>
        </authorList>
    </citation>
    <scope>NUCLEOTIDE SEQUENCE</scope>
    <source>
        <strain evidence="2">DSM 9154</strain>
    </source>
</reference>
<accession>A0A934V181</accession>
<reference evidence="2" key="1">
    <citation type="submission" date="2017-08" db="EMBL/GenBank/DDBJ databases">
        <authorList>
            <person name="Imhoff J.F."/>
            <person name="Rahn T."/>
            <person name="Kuenzel S."/>
            <person name="Neulinger S.C."/>
        </authorList>
    </citation>
    <scope>NUCLEOTIDE SEQUENCE</scope>
    <source>
        <strain evidence="2">DSM 9154</strain>
    </source>
</reference>